<feature type="region of interest" description="Disordered" evidence="7">
    <location>
        <begin position="1284"/>
        <end position="1386"/>
    </location>
</feature>
<dbReference type="FunFam" id="1.10.340.70:FF:000003">
    <property type="entry name" value="Protein CBG25708"/>
    <property type="match status" value="1"/>
</dbReference>
<name>A0ABD0SL61_LOXSC</name>
<dbReference type="EC" id="2.7.7.49" evidence="1"/>
<dbReference type="Gene3D" id="3.30.420.10">
    <property type="entry name" value="Ribonuclease H-like superfamily/Ribonuclease H"/>
    <property type="match status" value="1"/>
</dbReference>
<dbReference type="InterPro" id="IPR041577">
    <property type="entry name" value="RT_RNaseH_2"/>
</dbReference>
<dbReference type="InterPro" id="IPR043128">
    <property type="entry name" value="Rev_trsase/Diguanyl_cyclase"/>
</dbReference>
<dbReference type="PROSITE" id="PS50994">
    <property type="entry name" value="INTEGRASE"/>
    <property type="match status" value="1"/>
</dbReference>
<dbReference type="PANTHER" id="PTHR37984:SF5">
    <property type="entry name" value="PROTEIN NYNRIN-LIKE"/>
    <property type="match status" value="1"/>
</dbReference>
<dbReference type="InterPro" id="IPR000477">
    <property type="entry name" value="RT_dom"/>
</dbReference>
<keyword evidence="5" id="KW-0378">Hydrolase</keyword>
<dbReference type="SUPFAM" id="SSF50630">
    <property type="entry name" value="Acid proteases"/>
    <property type="match status" value="1"/>
</dbReference>
<dbReference type="InterPro" id="IPR012337">
    <property type="entry name" value="RNaseH-like_sf"/>
</dbReference>
<reference evidence="9 10" key="1">
    <citation type="submission" date="2024-06" db="EMBL/GenBank/DDBJ databases">
        <title>A chromosome-level genome assembly of beet webworm, Loxostege sticticalis.</title>
        <authorList>
            <person name="Zhang Y."/>
        </authorList>
    </citation>
    <scope>NUCLEOTIDE SEQUENCE [LARGE SCALE GENOMIC DNA]</scope>
    <source>
        <strain evidence="9">AQ028</strain>
        <tissue evidence="9">Male pupae</tissue>
    </source>
</reference>
<dbReference type="GO" id="GO:0004519">
    <property type="term" value="F:endonuclease activity"/>
    <property type="evidence" value="ECO:0007669"/>
    <property type="project" value="UniProtKB-KW"/>
</dbReference>
<dbReference type="CDD" id="cd09274">
    <property type="entry name" value="RNase_HI_RT_Ty3"/>
    <property type="match status" value="1"/>
</dbReference>
<keyword evidence="2" id="KW-0808">Transferase</keyword>
<dbReference type="Gene3D" id="4.10.60.10">
    <property type="entry name" value="Zinc finger, CCHC-type"/>
    <property type="match status" value="1"/>
</dbReference>
<evidence type="ECO:0000259" key="8">
    <source>
        <dbReference type="PROSITE" id="PS50994"/>
    </source>
</evidence>
<dbReference type="CDD" id="cd20384">
    <property type="entry name" value="Tudor_ZGPAT"/>
    <property type="match status" value="1"/>
</dbReference>
<evidence type="ECO:0000256" key="3">
    <source>
        <dbReference type="ARBA" id="ARBA00022695"/>
    </source>
</evidence>
<keyword evidence="3" id="KW-0548">Nucleotidyltransferase</keyword>
<dbReference type="Gene3D" id="2.40.70.10">
    <property type="entry name" value="Acid Proteases"/>
    <property type="match status" value="1"/>
</dbReference>
<dbReference type="InterPro" id="IPR043502">
    <property type="entry name" value="DNA/RNA_pol_sf"/>
</dbReference>
<dbReference type="Pfam" id="PF00665">
    <property type="entry name" value="rve"/>
    <property type="match status" value="1"/>
</dbReference>
<evidence type="ECO:0000256" key="7">
    <source>
        <dbReference type="SAM" id="MobiDB-lite"/>
    </source>
</evidence>
<keyword evidence="4" id="KW-0540">Nuclease</keyword>
<dbReference type="FunFam" id="3.30.70.270:FF:000026">
    <property type="entry name" value="Transposon Ty3-G Gag-Pol polyprotein"/>
    <property type="match status" value="1"/>
</dbReference>
<dbReference type="InterPro" id="IPR001584">
    <property type="entry name" value="Integrase_cat-core"/>
</dbReference>
<feature type="domain" description="Integrase catalytic" evidence="8">
    <location>
        <begin position="1022"/>
        <end position="1178"/>
    </location>
</feature>
<dbReference type="InterPro" id="IPR050951">
    <property type="entry name" value="Retrovirus_Pol_polyprotein"/>
</dbReference>
<dbReference type="InterPro" id="IPR001878">
    <property type="entry name" value="Znf_CCHC"/>
</dbReference>
<evidence type="ECO:0000256" key="1">
    <source>
        <dbReference type="ARBA" id="ARBA00012493"/>
    </source>
</evidence>
<dbReference type="Gene3D" id="3.10.10.10">
    <property type="entry name" value="HIV Type 1 Reverse Transcriptase, subunit A, domain 1"/>
    <property type="match status" value="1"/>
</dbReference>
<evidence type="ECO:0000313" key="9">
    <source>
        <dbReference type="EMBL" id="KAL0820584.1"/>
    </source>
</evidence>
<comment type="caution">
    <text evidence="9">The sequence shown here is derived from an EMBL/GenBank/DDBJ whole genome shotgun (WGS) entry which is preliminary data.</text>
</comment>
<dbReference type="Pfam" id="PF17919">
    <property type="entry name" value="RT_RNaseH_2"/>
    <property type="match status" value="1"/>
</dbReference>
<feature type="compositionally biased region" description="Polar residues" evidence="7">
    <location>
        <begin position="1348"/>
        <end position="1358"/>
    </location>
</feature>
<keyword evidence="5" id="KW-0255">Endonuclease</keyword>
<evidence type="ECO:0000256" key="4">
    <source>
        <dbReference type="ARBA" id="ARBA00022722"/>
    </source>
</evidence>
<dbReference type="Gene3D" id="3.30.70.270">
    <property type="match status" value="2"/>
</dbReference>
<dbReference type="InterPro" id="IPR036397">
    <property type="entry name" value="RNaseH_sf"/>
</dbReference>
<dbReference type="Gene3D" id="1.10.340.70">
    <property type="match status" value="1"/>
</dbReference>
<dbReference type="SUPFAM" id="SSF56672">
    <property type="entry name" value="DNA/RNA polymerases"/>
    <property type="match status" value="1"/>
</dbReference>
<sequence>MSFIGSLSVFDYKSQEWQFFYARLTQFIKLNKIEADSKCALLLTHLSDDSYRLAKNLAHPQGLETVTYDKLVELLNHHFSPKRSTFADRAKFYAATRAESETIEEWAVRLRGLAVYCDFGAELDVLLRDKFILGLSAGPERDRLFEQDAKKLSLAGAVEIAAQAACARQARSSLADPAAAAASSMVKEEPVYLMRQQGGGGSGDGGGGARAKFNQAHKCPVCGLKNHSANVCRYKSYTCQICGIKGHLKKVCTKKSQQKESRLNHLDSECENCKECSLFNMRYVDYNPIKLNVEVNGIDLLMELDSGSGTCVISENVYLQYFSKLKLNITNLNMCLYNGHKITPLGFIDCEVKYNNKIERLKMYVLKNGGPPLLGRDFMAKFRFSLTSEINNIGAGENNNKIQHLLDEFSDLWKDELGRFNKFEVELHLKENSVPIFFKSRPLPFALKDKIGEEIDRLIELGILIPITHSEYATPIVPVLKDNGKVKIAGDYKCTLNKDLIIDKYPMPRIEEVLAKLGGGERYSKIDLSNAYNQFVLSESSQRLTTINTPKGLFKYTRLVYGLANAPAVFQRALETLLAGIEGVTVWLDDICCTGPDDSTHLSRLREVLSRLQGAGLRLQKNKCALFQNSVTYLGYVIDKNGIHTCPSKVKPILNSPAPTNVLEVQRFLGVVNYYRSFIPNASTLFSPLYELLRSDSRWEWGPRQQDAFERAKRELASERVLAHFDPRAPLVLSVDAGPAGLGAVLAHAPPQAQPGRAESSAPERPIAFASRSLTSSERNYSQIQKEATAIIFAVTHFHQYLYGRDTPFILKTDHKPLLSILGENKGISVTTAARLQRYAIILSAYNYKVQFVPSKNNEIADYFSRSPLSENTCNKSSNPNYTCRSYINFLDSDTKPITSSDIKQATSNDTVLLTVMKYMTNGWPRKISCKSILPYFRCKTDLEIHDGCLFRGYKIVIPGILRKKMLKDLHSAHFGIVKTKSEARSRMWWPNIDADIEECVSSCSVCVKTRSAPAKAPPAPWPRSPRAWYRIHIDYMTINQRVYLVVVDAFSKWLECVHMESGTSTRALINKLKYIFSRFGIPNVIVSDNDVKICSSEFIKFCENNNIKPLTSPIYHPSSNGLAENSVKTCKNMIKCILSSGDSRDLNDKLLEYLFYYRNSCHCTTGKSPAQLMLGRPIRSKLDMILPSDRPISHKQNEAVPSKRSLLVGEKVWAKWFIGRKGIWESGRIKNIVGNRMYEVYFDTYKVSCKRHIDQIIKNKGENECPVESCVDTCYDATSSLQNETKDTQTESEGQPSSPIATPAQPPTSPPQGEGKEKATDATDETNVKINEPQQARETVCVMLDKSNPTSVDSSSGRSKRTRNKRSYDGAMRFSSHDQSGRAMT</sequence>
<dbReference type="GO" id="GO:0042575">
    <property type="term" value="C:DNA polymerase complex"/>
    <property type="evidence" value="ECO:0007669"/>
    <property type="project" value="UniProtKB-ARBA"/>
</dbReference>
<evidence type="ECO:0000256" key="6">
    <source>
        <dbReference type="ARBA" id="ARBA00023268"/>
    </source>
</evidence>
<dbReference type="CDD" id="cd01647">
    <property type="entry name" value="RT_LTR"/>
    <property type="match status" value="1"/>
</dbReference>
<dbReference type="InterPro" id="IPR041588">
    <property type="entry name" value="Integrase_H2C2"/>
</dbReference>
<dbReference type="SMART" id="SM00343">
    <property type="entry name" value="ZnF_C2HC"/>
    <property type="match status" value="2"/>
</dbReference>
<dbReference type="Pfam" id="PF00078">
    <property type="entry name" value="RVT_1"/>
    <property type="match status" value="1"/>
</dbReference>
<dbReference type="InterPro" id="IPR021109">
    <property type="entry name" value="Peptidase_aspartic_dom_sf"/>
</dbReference>
<feature type="compositionally biased region" description="Polar residues" evidence="7">
    <location>
        <begin position="1329"/>
        <end position="1338"/>
    </location>
</feature>
<dbReference type="SUPFAM" id="SSF53098">
    <property type="entry name" value="Ribonuclease H-like"/>
    <property type="match status" value="1"/>
</dbReference>
<evidence type="ECO:0000256" key="5">
    <source>
        <dbReference type="ARBA" id="ARBA00022759"/>
    </source>
</evidence>
<organism evidence="9 10">
    <name type="scientific">Loxostege sticticalis</name>
    <name type="common">Beet webworm moth</name>
    <dbReference type="NCBI Taxonomy" id="481309"/>
    <lineage>
        <taxon>Eukaryota</taxon>
        <taxon>Metazoa</taxon>
        <taxon>Ecdysozoa</taxon>
        <taxon>Arthropoda</taxon>
        <taxon>Hexapoda</taxon>
        <taxon>Insecta</taxon>
        <taxon>Pterygota</taxon>
        <taxon>Neoptera</taxon>
        <taxon>Endopterygota</taxon>
        <taxon>Lepidoptera</taxon>
        <taxon>Glossata</taxon>
        <taxon>Ditrysia</taxon>
        <taxon>Pyraloidea</taxon>
        <taxon>Crambidae</taxon>
        <taxon>Pyraustinae</taxon>
        <taxon>Loxostege</taxon>
    </lineage>
</organism>
<evidence type="ECO:0000313" key="10">
    <source>
        <dbReference type="Proteomes" id="UP001549921"/>
    </source>
</evidence>
<dbReference type="EMBL" id="JBEDNZ010000019">
    <property type="protein sequence ID" value="KAL0820584.1"/>
    <property type="molecule type" value="Genomic_DNA"/>
</dbReference>
<accession>A0ABD0SL61</accession>
<evidence type="ECO:0000256" key="2">
    <source>
        <dbReference type="ARBA" id="ARBA00022679"/>
    </source>
</evidence>
<gene>
    <name evidence="9" type="ORF">ABMA28_006427</name>
</gene>
<dbReference type="Proteomes" id="UP001549921">
    <property type="component" value="Unassembled WGS sequence"/>
</dbReference>
<feature type="compositionally biased region" description="Basic and acidic residues" evidence="7">
    <location>
        <begin position="1376"/>
        <end position="1386"/>
    </location>
</feature>
<protein>
    <recommendedName>
        <fullName evidence="1">RNA-directed DNA polymerase</fullName>
        <ecNumber evidence="1">2.7.7.49</ecNumber>
    </recommendedName>
</protein>
<keyword evidence="6" id="KW-0511">Multifunctional enzyme</keyword>
<dbReference type="Pfam" id="PF17921">
    <property type="entry name" value="Integrase_H2C2"/>
    <property type="match status" value="1"/>
</dbReference>
<dbReference type="GO" id="GO:0003964">
    <property type="term" value="F:RNA-directed DNA polymerase activity"/>
    <property type="evidence" value="ECO:0007669"/>
    <property type="project" value="UniProtKB-EC"/>
</dbReference>
<proteinExistence type="predicted"/>
<dbReference type="PANTHER" id="PTHR37984">
    <property type="entry name" value="PROTEIN CBG26694"/>
    <property type="match status" value="1"/>
</dbReference>